<evidence type="ECO:0000256" key="2">
    <source>
        <dbReference type="ARBA" id="ARBA00010065"/>
    </source>
</evidence>
<feature type="domain" description="CN hydrolase" evidence="10">
    <location>
        <begin position="228"/>
        <end position="475"/>
    </location>
</feature>
<comment type="pathway">
    <text evidence="9">Protein modification; lipoprotein biosynthesis (N-acyl transfer).</text>
</comment>
<dbReference type="InterPro" id="IPR003010">
    <property type="entry name" value="C-N_Hydrolase"/>
</dbReference>
<feature type="transmembrane region" description="Helical" evidence="9">
    <location>
        <begin position="80"/>
        <end position="107"/>
    </location>
</feature>
<dbReference type="EC" id="2.3.1.269" evidence="9"/>
<dbReference type="PANTHER" id="PTHR38686:SF1">
    <property type="entry name" value="APOLIPOPROTEIN N-ACYLTRANSFERASE"/>
    <property type="match status" value="1"/>
</dbReference>
<keyword evidence="8 9" id="KW-0012">Acyltransferase</keyword>
<protein>
    <recommendedName>
        <fullName evidence="9">Apolipoprotein N-acyltransferase</fullName>
        <shortName evidence="9">ALP N-acyltransferase</shortName>
        <ecNumber evidence="9">2.3.1.269</ecNumber>
    </recommendedName>
</protein>
<evidence type="ECO:0000313" key="11">
    <source>
        <dbReference type="EMBL" id="MBI5251698.1"/>
    </source>
</evidence>
<keyword evidence="6 9" id="KW-1133">Transmembrane helix</keyword>
<dbReference type="AlphaFoldDB" id="A0A9D6Z219"/>
<comment type="function">
    <text evidence="9">Catalyzes the phospholipid dependent N-acylation of the N-terminal cysteine of apolipoprotein, the last step in lipoprotein maturation.</text>
</comment>
<dbReference type="NCBIfam" id="TIGR00546">
    <property type="entry name" value="lnt"/>
    <property type="match status" value="1"/>
</dbReference>
<dbReference type="GO" id="GO:0005886">
    <property type="term" value="C:plasma membrane"/>
    <property type="evidence" value="ECO:0007669"/>
    <property type="project" value="UniProtKB-SubCell"/>
</dbReference>
<proteinExistence type="inferred from homology"/>
<dbReference type="SUPFAM" id="SSF56317">
    <property type="entry name" value="Carbon-nitrogen hydrolase"/>
    <property type="match status" value="1"/>
</dbReference>
<evidence type="ECO:0000259" key="10">
    <source>
        <dbReference type="PROSITE" id="PS50263"/>
    </source>
</evidence>
<dbReference type="Proteomes" id="UP000807825">
    <property type="component" value="Unassembled WGS sequence"/>
</dbReference>
<dbReference type="Pfam" id="PF00795">
    <property type="entry name" value="CN_hydrolase"/>
    <property type="match status" value="1"/>
</dbReference>
<gene>
    <name evidence="9 11" type="primary">lnt</name>
    <name evidence="11" type="ORF">HY912_19570</name>
</gene>
<name>A0A9D6Z219_9BACT</name>
<evidence type="ECO:0000256" key="7">
    <source>
        <dbReference type="ARBA" id="ARBA00023136"/>
    </source>
</evidence>
<reference evidence="11" key="1">
    <citation type="submission" date="2020-07" db="EMBL/GenBank/DDBJ databases">
        <title>Huge and variable diversity of episymbiotic CPR bacteria and DPANN archaea in groundwater ecosystems.</title>
        <authorList>
            <person name="He C.Y."/>
            <person name="Keren R."/>
            <person name="Whittaker M."/>
            <person name="Farag I.F."/>
            <person name="Doudna J."/>
            <person name="Cate J.H.D."/>
            <person name="Banfield J.F."/>
        </authorList>
    </citation>
    <scope>NUCLEOTIDE SEQUENCE</scope>
    <source>
        <strain evidence="11">NC_groundwater_1664_Pr3_B-0.1um_52_9</strain>
    </source>
</reference>
<comment type="catalytic activity">
    <reaction evidence="9">
        <text>N-terminal S-1,2-diacyl-sn-glyceryl-L-cysteinyl-[lipoprotein] + a glycerophospholipid = N-acyl-S-1,2-diacyl-sn-glyceryl-L-cysteinyl-[lipoprotein] + a 2-acyl-sn-glycero-3-phospholipid + H(+)</text>
        <dbReference type="Rhea" id="RHEA:48228"/>
        <dbReference type="Rhea" id="RHEA-COMP:14681"/>
        <dbReference type="Rhea" id="RHEA-COMP:14684"/>
        <dbReference type="ChEBI" id="CHEBI:15378"/>
        <dbReference type="ChEBI" id="CHEBI:136912"/>
        <dbReference type="ChEBI" id="CHEBI:140656"/>
        <dbReference type="ChEBI" id="CHEBI:140657"/>
        <dbReference type="ChEBI" id="CHEBI:140660"/>
        <dbReference type="EC" id="2.3.1.269"/>
    </reaction>
</comment>
<evidence type="ECO:0000256" key="8">
    <source>
        <dbReference type="ARBA" id="ARBA00023315"/>
    </source>
</evidence>
<evidence type="ECO:0000256" key="1">
    <source>
        <dbReference type="ARBA" id="ARBA00004651"/>
    </source>
</evidence>
<dbReference type="Pfam" id="PF20154">
    <property type="entry name" value="LNT_N"/>
    <property type="match status" value="1"/>
</dbReference>
<comment type="subcellular location">
    <subcellularLocation>
        <location evidence="1 9">Cell membrane</location>
        <topology evidence="1 9">Multi-pass membrane protein</topology>
    </subcellularLocation>
</comment>
<comment type="caution">
    <text evidence="11">The sequence shown here is derived from an EMBL/GenBank/DDBJ whole genome shotgun (WGS) entry which is preliminary data.</text>
</comment>
<organism evidence="11 12">
    <name type="scientific">Desulfomonile tiedjei</name>
    <dbReference type="NCBI Taxonomy" id="2358"/>
    <lineage>
        <taxon>Bacteria</taxon>
        <taxon>Pseudomonadati</taxon>
        <taxon>Thermodesulfobacteriota</taxon>
        <taxon>Desulfomonilia</taxon>
        <taxon>Desulfomonilales</taxon>
        <taxon>Desulfomonilaceae</taxon>
        <taxon>Desulfomonile</taxon>
    </lineage>
</organism>
<feature type="transmembrane region" description="Helical" evidence="9">
    <location>
        <begin position="23"/>
        <end position="40"/>
    </location>
</feature>
<dbReference type="HAMAP" id="MF_01148">
    <property type="entry name" value="Lnt"/>
    <property type="match status" value="1"/>
</dbReference>
<accession>A0A9D6Z219</accession>
<keyword evidence="7 9" id="KW-0472">Membrane</keyword>
<dbReference type="GO" id="GO:0042158">
    <property type="term" value="P:lipoprotein biosynthetic process"/>
    <property type="evidence" value="ECO:0007669"/>
    <property type="project" value="UniProtKB-UniRule"/>
</dbReference>
<dbReference type="GO" id="GO:0016410">
    <property type="term" value="F:N-acyltransferase activity"/>
    <property type="evidence" value="ECO:0007669"/>
    <property type="project" value="UniProtKB-UniRule"/>
</dbReference>
<dbReference type="Gene3D" id="3.60.110.10">
    <property type="entry name" value="Carbon-nitrogen hydrolase"/>
    <property type="match status" value="1"/>
</dbReference>
<evidence type="ECO:0000256" key="4">
    <source>
        <dbReference type="ARBA" id="ARBA00022679"/>
    </source>
</evidence>
<keyword evidence="5 9" id="KW-0812">Transmembrane</keyword>
<feature type="transmembrane region" description="Helical" evidence="9">
    <location>
        <begin position="47"/>
        <end position="68"/>
    </location>
</feature>
<dbReference type="InterPro" id="IPR036526">
    <property type="entry name" value="C-N_Hydrolase_sf"/>
</dbReference>
<feature type="transmembrane region" description="Helical" evidence="9">
    <location>
        <begin position="186"/>
        <end position="205"/>
    </location>
</feature>
<dbReference type="EMBL" id="JACRDE010000509">
    <property type="protein sequence ID" value="MBI5251698.1"/>
    <property type="molecule type" value="Genomic_DNA"/>
</dbReference>
<keyword evidence="4 9" id="KW-0808">Transferase</keyword>
<comment type="similarity">
    <text evidence="2 9">Belongs to the CN hydrolase family. Apolipoprotein N-acyltransferase subfamily.</text>
</comment>
<evidence type="ECO:0000256" key="6">
    <source>
        <dbReference type="ARBA" id="ARBA00022989"/>
    </source>
</evidence>
<dbReference type="CDD" id="cd07571">
    <property type="entry name" value="ALP_N-acyl_transferase"/>
    <property type="match status" value="1"/>
</dbReference>
<sequence>MILTMAASAGGGLLLSLAFPHQGLDLLAWIAFVPLFWSIYKDPRPAAAALCGASFGVAFFLVDVAWIYRTLVMHGHFGVVQAFFTFLGLVLFLSMFSAIFGFILGVLSGRGYRYTVFASFFWAGLEYLRATAFTGFPWDLVGYSQANRLVVVQMVDITGIYGVSFLIVLVNATLWETTKSLMHRQAMPLGMIAATVAAVIFNVSYGSYRLSEFPPSHGKPGGFGIGILQGNIAQEIKWDQRAREYTFESYERLGREAVNKGARLLVWPETSVPVVFGEPDADWQRPGEISRNLGVPMLVGAPAAEVVDKAVHYYNSAFLVENGVLRERYDKIHLVPFGEYMPLSWLLPLGPGIAAREADYSPGTEMKVMQVDNGPRFSVLICYEAIFPELSRSAIKNGADMLINITNDGWFGATAAPYQHLAMARVRSVENRVWLLRCANTGISAAFDPAGRIVSEIPIEKQGEVTVFMPETFRTGSLYANLGDVFALSCVGIGCFLGVTGMDLGKIAASLMR</sequence>
<dbReference type="PROSITE" id="PS50263">
    <property type="entry name" value="CN_HYDROLASE"/>
    <property type="match status" value="1"/>
</dbReference>
<evidence type="ECO:0000256" key="9">
    <source>
        <dbReference type="HAMAP-Rule" id="MF_01148"/>
    </source>
</evidence>
<keyword evidence="3 9" id="KW-1003">Cell membrane</keyword>
<evidence type="ECO:0000256" key="3">
    <source>
        <dbReference type="ARBA" id="ARBA00022475"/>
    </source>
</evidence>
<feature type="transmembrane region" description="Helical" evidence="9">
    <location>
        <begin position="114"/>
        <end position="138"/>
    </location>
</feature>
<feature type="transmembrane region" description="Helical" evidence="9">
    <location>
        <begin position="150"/>
        <end position="174"/>
    </location>
</feature>
<dbReference type="InterPro" id="IPR045378">
    <property type="entry name" value="LNT_N"/>
</dbReference>
<evidence type="ECO:0000256" key="5">
    <source>
        <dbReference type="ARBA" id="ARBA00022692"/>
    </source>
</evidence>
<dbReference type="InterPro" id="IPR004563">
    <property type="entry name" value="Apolipo_AcylTrfase"/>
</dbReference>
<dbReference type="PANTHER" id="PTHR38686">
    <property type="entry name" value="APOLIPOPROTEIN N-ACYLTRANSFERASE"/>
    <property type="match status" value="1"/>
</dbReference>
<evidence type="ECO:0000313" key="12">
    <source>
        <dbReference type="Proteomes" id="UP000807825"/>
    </source>
</evidence>